<keyword evidence="1" id="KW-0449">Lipoprotein</keyword>
<protein>
    <submittedName>
        <fullName evidence="1">PKD-like family lipoprotein</fullName>
    </submittedName>
</protein>
<dbReference type="Pfam" id="PF16407">
    <property type="entry name" value="PKD_2"/>
    <property type="match status" value="1"/>
</dbReference>
<dbReference type="RefSeq" id="WP_004324151.1">
    <property type="nucleotide sequence ID" value="NZ_BAABYV010000001.1"/>
</dbReference>
<dbReference type="Proteomes" id="UP001215078">
    <property type="component" value="Unassembled WGS sequence"/>
</dbReference>
<gene>
    <name evidence="1" type="ORF">PQ628_11265</name>
</gene>
<dbReference type="AlphaFoldDB" id="A0A413VHP1"/>
<comment type="caution">
    <text evidence="1">The sequence shown here is derived from an EMBL/GenBank/DDBJ whole genome shotgun (WGS) entry which is preliminary data.</text>
</comment>
<reference evidence="1" key="1">
    <citation type="submission" date="2022-10" db="EMBL/GenBank/DDBJ databases">
        <title>Human gut microbiome strain richness.</title>
        <authorList>
            <person name="Chen-Liaw A."/>
        </authorList>
    </citation>
    <scope>NUCLEOTIDE SEQUENCE</scope>
    <source>
        <strain evidence="1">RTP21484st1_H8_RTP21484_190118</strain>
    </source>
</reference>
<dbReference type="InterPro" id="IPR032183">
    <property type="entry name" value="PKD-like"/>
</dbReference>
<sequence length="546" mass="60616">MRKYIIYIASFIGSALLQTSCYDDKGDYDYHDVNMMEIVIPEIKLRMPKEEAVEVSIVPQISQTLEQNEENLVFQWKRLKPDVTLGSSRLSDYTDYSEGKECTITVEPNESQNIGLMLVVSDKRNGTAWYQQGQVTIIKPFNPCWFVLQEKENKGVLGTIEGTPEGYYVSPDVFRSETGTVFPLDGKPLAVTTRRKYGPIDQMSAMILGLTPVPVLTLVTDKDAALFTPSSLIMKFRSDKILFEPVREGKAIKIDAYKMDKHGELFVNDGKSYFAYMDGCCVPYSIKNRANGDYPSVSVYGTYGTNLLFFDSSTHSFLRCKALTGFGDYYGPSNNAKYIRLGSIVWDDEYPIEAITINPDDEEGSAFNPNNIDPSLQVRTIVTGGNGGNNAYAIASTQSGKDLTVFKFSSNTSTCAGLYTVSLPSEIDVETAKFAASYAYTADLLFVASGNKLYRIDLNRGLVTELYQYEADPSAQITCLKFKDAENEEELGMSLGLGINTADKGVVVELQLTVAGDVAREENSICVYEDPEQPIGKIVDISYNYE</sequence>
<evidence type="ECO:0000313" key="2">
    <source>
        <dbReference type="Proteomes" id="UP001215078"/>
    </source>
</evidence>
<dbReference type="EMBL" id="JAQQPO010000012">
    <property type="protein sequence ID" value="MDC7958787.1"/>
    <property type="molecule type" value="Genomic_DNA"/>
</dbReference>
<organism evidence="1 2">
    <name type="scientific">Bacteroides ovatus</name>
    <dbReference type="NCBI Taxonomy" id="28116"/>
    <lineage>
        <taxon>Bacteria</taxon>
        <taxon>Pseudomonadati</taxon>
        <taxon>Bacteroidota</taxon>
        <taxon>Bacteroidia</taxon>
        <taxon>Bacteroidales</taxon>
        <taxon>Bacteroidaceae</taxon>
        <taxon>Bacteroides</taxon>
    </lineage>
</organism>
<name>A0A413VHP1_BACOV</name>
<accession>A0A413VHP1</accession>
<evidence type="ECO:0000313" key="1">
    <source>
        <dbReference type="EMBL" id="MDC7958787.1"/>
    </source>
</evidence>
<proteinExistence type="predicted"/>
<dbReference type="GeneID" id="82175903"/>